<keyword evidence="2" id="KW-1185">Reference proteome</keyword>
<accession>A0AAV5DP32</accession>
<reference evidence="1" key="1">
    <citation type="journal article" date="2018" name="DNA Res.">
        <title>Multiple hybrid de novo genome assembly of finger millet, an orphan allotetraploid crop.</title>
        <authorList>
            <person name="Hatakeyama M."/>
            <person name="Aluri S."/>
            <person name="Balachadran M.T."/>
            <person name="Sivarajan S.R."/>
            <person name="Patrignani A."/>
            <person name="Gruter S."/>
            <person name="Poveda L."/>
            <person name="Shimizu-Inatsugi R."/>
            <person name="Baeten J."/>
            <person name="Francoijs K.J."/>
            <person name="Nataraja K.N."/>
            <person name="Reddy Y.A.N."/>
            <person name="Phadnis S."/>
            <person name="Ravikumar R.L."/>
            <person name="Schlapbach R."/>
            <person name="Sreeman S.M."/>
            <person name="Shimizu K.K."/>
        </authorList>
    </citation>
    <scope>NUCLEOTIDE SEQUENCE</scope>
</reference>
<evidence type="ECO:0000313" key="1">
    <source>
        <dbReference type="EMBL" id="GJN12211.1"/>
    </source>
</evidence>
<gene>
    <name evidence="1" type="primary">ga30469</name>
    <name evidence="1" type="ORF">PR202_ga30469</name>
</gene>
<protein>
    <submittedName>
        <fullName evidence="1">Uncharacterized protein</fullName>
    </submittedName>
</protein>
<dbReference type="AlphaFoldDB" id="A0AAV5DP32"/>
<evidence type="ECO:0000313" key="2">
    <source>
        <dbReference type="Proteomes" id="UP001054889"/>
    </source>
</evidence>
<comment type="caution">
    <text evidence="1">The sequence shown here is derived from an EMBL/GenBank/DDBJ whole genome shotgun (WGS) entry which is preliminary data.</text>
</comment>
<organism evidence="1 2">
    <name type="scientific">Eleusine coracana subsp. coracana</name>
    <dbReference type="NCBI Taxonomy" id="191504"/>
    <lineage>
        <taxon>Eukaryota</taxon>
        <taxon>Viridiplantae</taxon>
        <taxon>Streptophyta</taxon>
        <taxon>Embryophyta</taxon>
        <taxon>Tracheophyta</taxon>
        <taxon>Spermatophyta</taxon>
        <taxon>Magnoliopsida</taxon>
        <taxon>Liliopsida</taxon>
        <taxon>Poales</taxon>
        <taxon>Poaceae</taxon>
        <taxon>PACMAD clade</taxon>
        <taxon>Chloridoideae</taxon>
        <taxon>Cynodonteae</taxon>
        <taxon>Eleusininae</taxon>
        <taxon>Eleusine</taxon>
    </lineage>
</organism>
<dbReference type="Proteomes" id="UP001054889">
    <property type="component" value="Unassembled WGS sequence"/>
</dbReference>
<name>A0AAV5DP32_ELECO</name>
<reference evidence="1" key="2">
    <citation type="submission" date="2021-12" db="EMBL/GenBank/DDBJ databases">
        <title>Resequencing data analysis of finger millet.</title>
        <authorList>
            <person name="Hatakeyama M."/>
            <person name="Aluri S."/>
            <person name="Balachadran M.T."/>
            <person name="Sivarajan S.R."/>
            <person name="Poveda L."/>
            <person name="Shimizu-Inatsugi R."/>
            <person name="Schlapbach R."/>
            <person name="Sreeman S.M."/>
            <person name="Shimizu K.K."/>
        </authorList>
    </citation>
    <scope>NUCLEOTIDE SEQUENCE</scope>
</reference>
<dbReference type="EMBL" id="BQKI01000022">
    <property type="protein sequence ID" value="GJN12211.1"/>
    <property type="molecule type" value="Genomic_DNA"/>
</dbReference>
<sequence>MSTAANRLLSTAANHTASTTALITTTMVTISPATNASIHRISPPMSRGIWTRNKDIMEGIVLTSARAVPATVVVVEEVPVTAALEVERDPLQGDSSSLDPLCKQMLLTSGADPLLQLPHLGEEQI</sequence>
<proteinExistence type="predicted"/>